<evidence type="ECO:0000313" key="1">
    <source>
        <dbReference type="EMBL" id="TMI97066.1"/>
    </source>
</evidence>
<accession>A0A537KNH4</accession>
<feature type="non-terminal residue" evidence="1">
    <location>
        <position position="289"/>
    </location>
</feature>
<evidence type="ECO:0000313" key="2">
    <source>
        <dbReference type="Proteomes" id="UP000319353"/>
    </source>
</evidence>
<comment type="caution">
    <text evidence="1">The sequence shown here is derived from an EMBL/GenBank/DDBJ whole genome shotgun (WGS) entry which is preliminary data.</text>
</comment>
<evidence type="ECO:0008006" key="3">
    <source>
        <dbReference type="Google" id="ProtNLM"/>
    </source>
</evidence>
<dbReference type="Proteomes" id="UP000319353">
    <property type="component" value="Unassembled WGS sequence"/>
</dbReference>
<sequence length="289" mass="30603">MRLVPAFVGTLAVVAPLQLSAQGGGGGGGSDALYDRFNALSGWEYRGYHFDPGLSVKFVSQWNLPLVLVTPVGRSVSVDMTGYLVSGRVETYAGRTETLTGLTDTQLRLLYTLRRDRAVASLSFNLPTGQRSVSTSQFQVSGAVGSNYLSFPVSSFGTAFGVTGGLAYAQQAGSWNLGFSGSLRFLGSYSPFSDQPVTYNPGVELRIRAGADRLLGPSARLLLGLTTSTFSSDVFTGTGTITSGTYRPGVRFISDVAYLRVIGSSTLTLAAWDFYRLAGDTNSASSPET</sequence>
<dbReference type="AlphaFoldDB" id="A0A537KNH4"/>
<name>A0A537KNH4_9BACT</name>
<proteinExistence type="predicted"/>
<organism evidence="1 2">
    <name type="scientific">Candidatus Segetimicrobium genomatis</name>
    <dbReference type="NCBI Taxonomy" id="2569760"/>
    <lineage>
        <taxon>Bacteria</taxon>
        <taxon>Bacillati</taxon>
        <taxon>Candidatus Sysuimicrobiota</taxon>
        <taxon>Candidatus Sysuimicrobiia</taxon>
        <taxon>Candidatus Sysuimicrobiales</taxon>
        <taxon>Candidatus Segetimicrobiaceae</taxon>
        <taxon>Candidatus Segetimicrobium</taxon>
    </lineage>
</organism>
<gene>
    <name evidence="1" type="ORF">E6H01_13420</name>
</gene>
<protein>
    <recommendedName>
        <fullName evidence="3">DUF3187 family protein</fullName>
    </recommendedName>
</protein>
<reference evidence="1 2" key="1">
    <citation type="journal article" date="2019" name="Nat. Microbiol.">
        <title>Mediterranean grassland soil C-N compound turnover is dependent on rainfall and depth, and is mediated by genomically divergent microorganisms.</title>
        <authorList>
            <person name="Diamond S."/>
            <person name="Andeer P.F."/>
            <person name="Li Z."/>
            <person name="Crits-Christoph A."/>
            <person name="Burstein D."/>
            <person name="Anantharaman K."/>
            <person name="Lane K.R."/>
            <person name="Thomas B.C."/>
            <person name="Pan C."/>
            <person name="Northen T.R."/>
            <person name="Banfield J.F."/>
        </authorList>
    </citation>
    <scope>NUCLEOTIDE SEQUENCE [LARGE SCALE GENOMIC DNA]</scope>
    <source>
        <strain evidence="1">NP_4</strain>
    </source>
</reference>
<dbReference type="EMBL" id="VBAL01000226">
    <property type="protein sequence ID" value="TMI97066.1"/>
    <property type="molecule type" value="Genomic_DNA"/>
</dbReference>